<reference evidence="5" key="1">
    <citation type="submission" date="2016-10" db="EMBL/GenBank/DDBJ databases">
        <authorList>
            <person name="Varghese N."/>
            <person name="Submissions S."/>
        </authorList>
    </citation>
    <scope>NUCLEOTIDE SEQUENCE [LARGE SCALE GENOMIC DNA]</scope>
    <source>
        <strain evidence="5">CGMCC 1.10118</strain>
    </source>
</reference>
<dbReference type="NCBIfam" id="TIGR01766">
    <property type="entry name" value="IS200/IS605 family accessory protein TnpB-like domain"/>
    <property type="match status" value="1"/>
</dbReference>
<dbReference type="InterPro" id="IPR010095">
    <property type="entry name" value="Cas12f1-like_TNB"/>
</dbReference>
<dbReference type="Proteomes" id="UP000199170">
    <property type="component" value="Unassembled WGS sequence"/>
</dbReference>
<dbReference type="AlphaFoldDB" id="A0A1H3KMY6"/>
<feature type="region of interest" description="Disordered" evidence="2">
    <location>
        <begin position="402"/>
        <end position="428"/>
    </location>
</feature>
<dbReference type="GO" id="GO:0003677">
    <property type="term" value="F:DNA binding"/>
    <property type="evidence" value="ECO:0007669"/>
    <property type="project" value="UniProtKB-KW"/>
</dbReference>
<dbReference type="NCBIfam" id="NF040570">
    <property type="entry name" value="guided_TnpB"/>
    <property type="match status" value="1"/>
</dbReference>
<evidence type="ECO:0000259" key="3">
    <source>
        <dbReference type="Pfam" id="PF07282"/>
    </source>
</evidence>
<evidence type="ECO:0000256" key="2">
    <source>
        <dbReference type="SAM" id="MobiDB-lite"/>
    </source>
</evidence>
<name>A0A1H3KMY6_9EURY</name>
<feature type="domain" description="Cas12f1-like TNB" evidence="3">
    <location>
        <begin position="307"/>
        <end position="372"/>
    </location>
</feature>
<dbReference type="EMBL" id="FNPB01000020">
    <property type="protein sequence ID" value="SDY53088.1"/>
    <property type="molecule type" value="Genomic_DNA"/>
</dbReference>
<evidence type="ECO:0000313" key="4">
    <source>
        <dbReference type="EMBL" id="SDY53088.1"/>
    </source>
</evidence>
<protein>
    <submittedName>
        <fullName evidence="4">Transposase, IS605 OrfB family, central region</fullName>
    </submittedName>
</protein>
<accession>A0A1H3KMY6</accession>
<evidence type="ECO:0000256" key="1">
    <source>
        <dbReference type="ARBA" id="ARBA00023125"/>
    </source>
</evidence>
<keyword evidence="5" id="KW-1185">Reference proteome</keyword>
<proteinExistence type="predicted"/>
<sequence>MPQKMDNKTLVKTLDFQLDIQSDNEGLLYDATLEARRVYNETIRLAKEDVDWDAISPRLEDDADLVKNTTQRIVVKALDAMDNYYEYDDFGKPSHTKNGPYPLRANFTEGYTLSLTSDGDVAFRISAKPYNHIKGILEGSDAHLDLLKSALTGDEWKVTTSETLWRDGDPELHVNIRNTEQTVRDKQDSRTVIGIDVNEDNVALTAFSENGVEDTLVIDFPEIKFERHRYFTMRKRVQNAGKNSIHDTLEGREERFVRDRLHKVSRHIVEWSRQFETPCIVFEDLKEMRDSIDYGTRMNRRLHHLPFRALQFYTSYKASFEGIPTAWIDPAYTSQRCPMCGHTERGNRNKKRFKCRSCGHQDHSDRGASVNIAVKGIEKHQDWNVPALNSLPQVRKVRRQASGAVDAPTVTHPTVRGNLADGRMGVSD</sequence>
<dbReference type="STRING" id="660517.SAMN04487946_12043"/>
<dbReference type="Pfam" id="PF07282">
    <property type="entry name" value="Cas12f1-like_TNB"/>
    <property type="match status" value="1"/>
</dbReference>
<gene>
    <name evidence="4" type="ORF">SAMN04487946_12043</name>
</gene>
<keyword evidence="1" id="KW-0238">DNA-binding</keyword>
<evidence type="ECO:0000313" key="5">
    <source>
        <dbReference type="Proteomes" id="UP000199170"/>
    </source>
</evidence>
<organism evidence="4 5">
    <name type="scientific">Halobellus clavatus</name>
    <dbReference type="NCBI Taxonomy" id="660517"/>
    <lineage>
        <taxon>Archaea</taxon>
        <taxon>Methanobacteriati</taxon>
        <taxon>Methanobacteriota</taxon>
        <taxon>Stenosarchaea group</taxon>
        <taxon>Halobacteria</taxon>
        <taxon>Halobacteriales</taxon>
        <taxon>Haloferacaceae</taxon>
        <taxon>Halobellus</taxon>
    </lineage>
</organism>